<sequence length="254" mass="29234">MKLYTRVLVECLISRTMLIYLLVQTALFVFALKSVPTLPQIANSMEITTLWMSIYKIMANDKEYLFIYFPVFLMLVIRGVSFNNQIPVILRQGVKKWWLSNLWLITALSILISLVIHLFLLASLILKGSTSLAIGSEYLSFFLFSLFINFVGFLIIGLIAVSVILFTSQIHWGIIVPILLLVLFKSIKLLLKAEWLTFEEYVSSTHKIETGNLFLKSIDLLLVGSFLILVILCYFKISIFLKEKDFYEAESNRH</sequence>
<dbReference type="RefSeq" id="WP_089523674.1">
    <property type="nucleotide sequence ID" value="NZ_NMUQ01000001.1"/>
</dbReference>
<dbReference type="EMBL" id="NMUQ01000001">
    <property type="protein sequence ID" value="OXM16590.1"/>
    <property type="molecule type" value="Genomic_DNA"/>
</dbReference>
<keyword evidence="1" id="KW-0812">Transmembrane</keyword>
<keyword evidence="1" id="KW-1133">Transmembrane helix</keyword>
<comment type="caution">
    <text evidence="2">The sequence shown here is derived from an EMBL/GenBank/DDBJ whole genome shotgun (WGS) entry which is preliminary data.</text>
</comment>
<proteinExistence type="predicted"/>
<gene>
    <name evidence="2" type="ORF">CGZ75_07990</name>
</gene>
<protein>
    <submittedName>
        <fullName evidence="2">Uncharacterized protein</fullName>
    </submittedName>
</protein>
<feature type="transmembrane region" description="Helical" evidence="1">
    <location>
        <begin position="65"/>
        <end position="82"/>
    </location>
</feature>
<accession>A0A229P3A1</accession>
<feature type="transmembrane region" description="Helical" evidence="1">
    <location>
        <begin position="102"/>
        <end position="126"/>
    </location>
</feature>
<feature type="transmembrane region" description="Helical" evidence="1">
    <location>
        <begin position="12"/>
        <end position="32"/>
    </location>
</feature>
<organism evidence="2 3">
    <name type="scientific">Paenibacillus herberti</name>
    <dbReference type="NCBI Taxonomy" id="1619309"/>
    <lineage>
        <taxon>Bacteria</taxon>
        <taxon>Bacillati</taxon>
        <taxon>Bacillota</taxon>
        <taxon>Bacilli</taxon>
        <taxon>Bacillales</taxon>
        <taxon>Paenibacillaceae</taxon>
        <taxon>Paenibacillus</taxon>
    </lineage>
</organism>
<name>A0A229P3A1_9BACL</name>
<evidence type="ECO:0000313" key="2">
    <source>
        <dbReference type="EMBL" id="OXM16590.1"/>
    </source>
</evidence>
<evidence type="ECO:0000313" key="3">
    <source>
        <dbReference type="Proteomes" id="UP000215145"/>
    </source>
</evidence>
<dbReference type="AlphaFoldDB" id="A0A229P3A1"/>
<reference evidence="2 3" key="1">
    <citation type="submission" date="2017-07" db="EMBL/GenBank/DDBJ databases">
        <title>Paenibacillus herberti R33 genome sequencing and assembly.</title>
        <authorList>
            <person name="Su W."/>
        </authorList>
    </citation>
    <scope>NUCLEOTIDE SEQUENCE [LARGE SCALE GENOMIC DNA]</scope>
    <source>
        <strain evidence="2 3">R33</strain>
    </source>
</reference>
<feature type="transmembrane region" description="Helical" evidence="1">
    <location>
        <begin position="220"/>
        <end position="241"/>
    </location>
</feature>
<feature type="transmembrane region" description="Helical" evidence="1">
    <location>
        <begin position="138"/>
        <end position="164"/>
    </location>
</feature>
<dbReference type="Proteomes" id="UP000215145">
    <property type="component" value="Unassembled WGS sequence"/>
</dbReference>
<evidence type="ECO:0000256" key="1">
    <source>
        <dbReference type="SAM" id="Phobius"/>
    </source>
</evidence>
<feature type="transmembrane region" description="Helical" evidence="1">
    <location>
        <begin position="170"/>
        <end position="191"/>
    </location>
</feature>
<keyword evidence="1" id="KW-0472">Membrane</keyword>
<keyword evidence="3" id="KW-1185">Reference proteome</keyword>